<organism evidence="1 2">
    <name type="scientific">Mycolicibacterium sarraceniae</name>
    <dbReference type="NCBI Taxonomy" id="1534348"/>
    <lineage>
        <taxon>Bacteria</taxon>
        <taxon>Bacillati</taxon>
        <taxon>Actinomycetota</taxon>
        <taxon>Actinomycetes</taxon>
        <taxon>Mycobacteriales</taxon>
        <taxon>Mycobacteriaceae</taxon>
        <taxon>Mycolicibacterium</taxon>
    </lineage>
</organism>
<dbReference type="AlphaFoldDB" id="A0A7I7SWA0"/>
<protein>
    <submittedName>
        <fullName evidence="1">Uncharacterized protein</fullName>
    </submittedName>
</protein>
<evidence type="ECO:0000313" key="2">
    <source>
        <dbReference type="Proteomes" id="UP000466445"/>
    </source>
</evidence>
<evidence type="ECO:0000313" key="1">
    <source>
        <dbReference type="EMBL" id="BBY60315.1"/>
    </source>
</evidence>
<dbReference type="Proteomes" id="UP000466445">
    <property type="component" value="Chromosome"/>
</dbReference>
<dbReference type="RefSeq" id="WP_163698814.1">
    <property type="nucleotide sequence ID" value="NZ_AP022595.1"/>
</dbReference>
<gene>
    <name evidence="1" type="ORF">MSAR_34510</name>
</gene>
<accession>A0A7I7SWA0</accession>
<dbReference type="KEGG" id="msar:MSAR_34510"/>
<dbReference type="EMBL" id="AP022595">
    <property type="protein sequence ID" value="BBY60315.1"/>
    <property type="molecule type" value="Genomic_DNA"/>
</dbReference>
<reference evidence="1 2" key="1">
    <citation type="journal article" date="2019" name="Emerg. Microbes Infect.">
        <title>Comprehensive subspecies identification of 175 nontuberculous mycobacteria species based on 7547 genomic profiles.</title>
        <authorList>
            <person name="Matsumoto Y."/>
            <person name="Kinjo T."/>
            <person name="Motooka D."/>
            <person name="Nabeya D."/>
            <person name="Jung N."/>
            <person name="Uechi K."/>
            <person name="Horii T."/>
            <person name="Iida T."/>
            <person name="Fujita J."/>
            <person name="Nakamura S."/>
        </authorList>
    </citation>
    <scope>NUCLEOTIDE SEQUENCE [LARGE SCALE GENOMIC DNA]</scope>
    <source>
        <strain evidence="1 2">JCM 30395</strain>
    </source>
</reference>
<name>A0A7I7SWA0_9MYCO</name>
<proteinExistence type="predicted"/>
<keyword evidence="2" id="KW-1185">Reference proteome</keyword>
<sequence>MTMTTGELLTAVANSTELIDTDHKVAAALAAGTTVVDGVTARHVNDSIAELIFTGYVESVSFIPCDHPAPDFVEPEDSLCGHHLLRFGTVTVPWSYCRQTELVSIAEACVELDMTEAQLIAVMVADGLLIEHPNGGYIPSPHPAIAPLGEE</sequence>